<dbReference type="Ensembl" id="ENSPRET00000030670.1">
    <property type="protein sequence ID" value="ENSPREP00000030326.1"/>
    <property type="gene ID" value="ENSPREG00000020535.1"/>
</dbReference>
<dbReference type="GeneTree" id="ENSGT00950000183126"/>
<dbReference type="FunFam" id="2.10.50.10:FF:000007">
    <property type="entry name" value="TNF receptor superfamily member 14"/>
    <property type="match status" value="1"/>
</dbReference>
<dbReference type="GO" id="GO:2000406">
    <property type="term" value="P:positive regulation of T cell migration"/>
    <property type="evidence" value="ECO:0007669"/>
    <property type="project" value="TreeGrafter"/>
</dbReference>
<dbReference type="InterPro" id="IPR001368">
    <property type="entry name" value="TNFR/NGFR_Cys_rich_reg"/>
</dbReference>
<keyword evidence="2" id="KW-0472">Membrane</keyword>
<dbReference type="AlphaFoldDB" id="A0A3P9Q823"/>
<keyword evidence="2" id="KW-1133">Transmembrane helix</keyword>
<sequence>MEHITPVLKSLHWLPVAQRIDFKILMLVYKSLNGLMTEFRVYSFTCHQTEYKIEEKCCPLCSPGHRVETDCTEIRPTSCLPCTDRTYMVMPNGLRRCTPCSTCDSAGLREKQQCRRSADTVCEPKEGLFCTNSTLQGCVVTQKHKSCKPGQYISRMGTASTDTECLSCTSGTFSSGTMLTCQPHTQCEKENLQLIKAGTASTDAECGENGSNILGVVIGVLVFFAVVVVAIYIQRYQTFTIPGEWNKCCLLYGILPELLL</sequence>
<dbReference type="Proteomes" id="UP000242638">
    <property type="component" value="Unassembled WGS sequence"/>
</dbReference>
<reference evidence="5" key="1">
    <citation type="submission" date="2013-11" db="EMBL/GenBank/DDBJ databases">
        <title>The genomic landscape of the Guanapo guppy.</title>
        <authorList>
            <person name="Kuenstner A."/>
            <person name="Dreyer C."/>
        </authorList>
    </citation>
    <scope>NUCLEOTIDE SEQUENCE</scope>
    <source>
        <strain evidence="5">Guanapo</strain>
    </source>
</reference>
<feature type="repeat" description="TNFR-Cys" evidence="1">
    <location>
        <begin position="81"/>
        <end position="122"/>
    </location>
</feature>
<dbReference type="GO" id="GO:0050830">
    <property type="term" value="P:defense response to Gram-positive bacterium"/>
    <property type="evidence" value="ECO:0007669"/>
    <property type="project" value="TreeGrafter"/>
</dbReference>
<dbReference type="Gene3D" id="2.10.50.10">
    <property type="entry name" value="Tumor Necrosis Factor Receptor, subunit A, domain 2"/>
    <property type="match status" value="3"/>
</dbReference>
<dbReference type="Pfam" id="PF00020">
    <property type="entry name" value="TNFR_c6"/>
    <property type="match status" value="2"/>
</dbReference>
<dbReference type="CDD" id="cd13405">
    <property type="entry name" value="TNFRSF14_teleost"/>
    <property type="match status" value="1"/>
</dbReference>
<comment type="caution">
    <text evidence="1">Lacks conserved residue(s) required for the propagation of feature annotation.</text>
</comment>
<dbReference type="GO" id="GO:0050829">
    <property type="term" value="P:defense response to Gram-negative bacterium"/>
    <property type="evidence" value="ECO:0007669"/>
    <property type="project" value="TreeGrafter"/>
</dbReference>
<dbReference type="PROSITE" id="PS50050">
    <property type="entry name" value="TNFR_NGFR_2"/>
    <property type="match status" value="1"/>
</dbReference>
<reference evidence="4" key="2">
    <citation type="submission" date="2025-08" db="UniProtKB">
        <authorList>
            <consortium name="Ensembl"/>
        </authorList>
    </citation>
    <scope>IDENTIFICATION</scope>
    <source>
        <strain evidence="4">Guanapo</strain>
    </source>
</reference>
<dbReference type="SUPFAM" id="SSF57586">
    <property type="entry name" value="TNF receptor-like"/>
    <property type="match status" value="3"/>
</dbReference>
<evidence type="ECO:0000256" key="1">
    <source>
        <dbReference type="PROSITE-ProRule" id="PRU00206"/>
    </source>
</evidence>
<reference evidence="4" key="3">
    <citation type="submission" date="2025-09" db="UniProtKB">
        <authorList>
            <consortium name="Ensembl"/>
        </authorList>
    </citation>
    <scope>IDENTIFICATION</scope>
    <source>
        <strain evidence="4">Guanapo</strain>
    </source>
</reference>
<dbReference type="GO" id="GO:0046642">
    <property type="term" value="P:negative regulation of alpha-beta T cell proliferation"/>
    <property type="evidence" value="ECO:0007669"/>
    <property type="project" value="TreeGrafter"/>
</dbReference>
<keyword evidence="5" id="KW-1185">Reference proteome</keyword>
<dbReference type="CDD" id="cd00185">
    <property type="entry name" value="TNFRSF"/>
    <property type="match status" value="1"/>
</dbReference>
<dbReference type="PROSITE" id="PS00652">
    <property type="entry name" value="TNFR_NGFR_1"/>
    <property type="match status" value="2"/>
</dbReference>
<proteinExistence type="predicted"/>
<evidence type="ECO:0000313" key="5">
    <source>
        <dbReference type="Proteomes" id="UP000242638"/>
    </source>
</evidence>
<dbReference type="PANTHER" id="PTHR46838:SF1">
    <property type="entry name" value="TUMOR NECROSIS FACTOR RECEPTOR SUPERFAMILY MEMBER 14"/>
    <property type="match status" value="1"/>
</dbReference>
<organism evidence="4 5">
    <name type="scientific">Poecilia reticulata</name>
    <name type="common">Guppy</name>
    <name type="synonym">Acanthophacelus reticulatus</name>
    <dbReference type="NCBI Taxonomy" id="8081"/>
    <lineage>
        <taxon>Eukaryota</taxon>
        <taxon>Metazoa</taxon>
        <taxon>Chordata</taxon>
        <taxon>Craniata</taxon>
        <taxon>Vertebrata</taxon>
        <taxon>Euteleostomi</taxon>
        <taxon>Actinopterygii</taxon>
        <taxon>Neopterygii</taxon>
        <taxon>Teleostei</taxon>
        <taxon>Neoteleostei</taxon>
        <taxon>Acanthomorphata</taxon>
        <taxon>Ovalentaria</taxon>
        <taxon>Atherinomorphae</taxon>
        <taxon>Cyprinodontiformes</taxon>
        <taxon>Poeciliidae</taxon>
        <taxon>Poeciliinae</taxon>
        <taxon>Poecilia</taxon>
    </lineage>
</organism>
<dbReference type="OMA" id="IVIPSMC"/>
<dbReference type="GO" id="GO:0002720">
    <property type="term" value="P:positive regulation of cytokine production involved in immune response"/>
    <property type="evidence" value="ECO:0007669"/>
    <property type="project" value="TreeGrafter"/>
</dbReference>
<evidence type="ECO:0000313" key="4">
    <source>
        <dbReference type="Ensembl" id="ENSPREP00000030326.1"/>
    </source>
</evidence>
<evidence type="ECO:0000256" key="2">
    <source>
        <dbReference type="SAM" id="Phobius"/>
    </source>
</evidence>
<keyword evidence="1" id="KW-1015">Disulfide bond</keyword>
<feature type="transmembrane region" description="Helical" evidence="2">
    <location>
        <begin position="213"/>
        <end position="233"/>
    </location>
</feature>
<feature type="domain" description="TNFR-Cys" evidence="3">
    <location>
        <begin position="81"/>
        <end position="122"/>
    </location>
</feature>
<feature type="disulfide bond" evidence="1">
    <location>
        <begin position="82"/>
        <end position="97"/>
    </location>
</feature>
<dbReference type="STRING" id="8081.ENSPREP00000030326"/>
<dbReference type="GO" id="GO:0009897">
    <property type="term" value="C:external side of plasma membrane"/>
    <property type="evidence" value="ECO:0007669"/>
    <property type="project" value="TreeGrafter"/>
</dbReference>
<accession>A0A3P9Q823</accession>
<evidence type="ECO:0000259" key="3">
    <source>
        <dbReference type="PROSITE" id="PS50050"/>
    </source>
</evidence>
<dbReference type="SMART" id="SM00208">
    <property type="entry name" value="TNFR"/>
    <property type="match status" value="4"/>
</dbReference>
<protein>
    <recommendedName>
        <fullName evidence="3">TNFR-Cys domain-containing protein</fullName>
    </recommendedName>
</protein>
<name>A0A3P9Q823_POERE</name>
<keyword evidence="2" id="KW-0812">Transmembrane</keyword>
<dbReference type="PANTHER" id="PTHR46838">
    <property type="entry name" value="TUMOR NECROSIS FACTOR RECEPTOR SUPERFAMILY MEMBER 14"/>
    <property type="match status" value="1"/>
</dbReference>